<dbReference type="EMBL" id="JABMOJ010000511">
    <property type="protein sequence ID" value="NQV66389.1"/>
    <property type="molecule type" value="Genomic_DNA"/>
</dbReference>
<evidence type="ECO:0000313" key="1">
    <source>
        <dbReference type="EMBL" id="NQV66389.1"/>
    </source>
</evidence>
<comment type="caution">
    <text evidence="1">The sequence shown here is derived from an EMBL/GenBank/DDBJ whole genome shotgun (WGS) entry which is preliminary data.</text>
</comment>
<protein>
    <submittedName>
        <fullName evidence="1">Uncharacterized protein</fullName>
    </submittedName>
</protein>
<accession>A0A973A924</accession>
<organism evidence="1 2">
    <name type="scientific">SAR86 cluster bacterium</name>
    <dbReference type="NCBI Taxonomy" id="2030880"/>
    <lineage>
        <taxon>Bacteria</taxon>
        <taxon>Pseudomonadati</taxon>
        <taxon>Pseudomonadota</taxon>
        <taxon>Gammaproteobacteria</taxon>
        <taxon>SAR86 cluster</taxon>
    </lineage>
</organism>
<dbReference type="AlphaFoldDB" id="A0A973A924"/>
<gene>
    <name evidence="1" type="ORF">HQ497_13590</name>
</gene>
<proteinExistence type="predicted"/>
<evidence type="ECO:0000313" key="2">
    <source>
        <dbReference type="Proteomes" id="UP000754644"/>
    </source>
</evidence>
<reference evidence="1" key="1">
    <citation type="submission" date="2020-05" db="EMBL/GenBank/DDBJ databases">
        <title>Sulfur intermediates as new biogeochemical hubs in an aquatic model microbial ecosystem.</title>
        <authorList>
            <person name="Vigneron A."/>
        </authorList>
    </citation>
    <scope>NUCLEOTIDE SEQUENCE</scope>
    <source>
        <strain evidence="1">Bin.250</strain>
    </source>
</reference>
<dbReference type="Proteomes" id="UP000754644">
    <property type="component" value="Unassembled WGS sequence"/>
</dbReference>
<name>A0A973A924_9GAMM</name>
<sequence>MAKSDGSVQLAQGQSASSILFEVLAAAVAHFPAALDDARLPAQQKAFRTDYPRCLPRFEAARLASTERLKIAQHLVESARARVVWRVDDQDLPLKQLFDTPGDPLALQAVQATPATGWSPSLIYRGKRWPAEALADYAGHLVSRNMITPAAGTALTWLHHNALTDGALRLDGRKIVVLGANAEMAPTRSWLEAGASVLWLDVAAPPPEWTDPKNPIGNLHWCAAGADLLRQPTEILSTIRAFAGRDLVDLALYAYAPGQAREMRLTASMSEIVNALPQALINSITMLVSPTTPTQLGTQDLDLMQARRNKRPGWEAALDQLGLLGGWGSEQYQGAATTRTVVDIQGASYQAAQYLGKILTAECWANLGQPESDEPKPLRVSANTAAITRTRSLDHPVFAAAFGGAAALGVETFTPRQSRQVNGLLAVHDWLHPAMPVPGQIRVHGGIHTLPYPLSSALKVAAAIGFARSPRLLLRLMSGSA</sequence>